<dbReference type="AlphaFoldDB" id="A0A4Y7PRI6"/>
<dbReference type="VEuPathDB" id="FungiDB:BD410DRAFT_513172"/>
<organism evidence="1 2">
    <name type="scientific">Rickenella mellea</name>
    <dbReference type="NCBI Taxonomy" id="50990"/>
    <lineage>
        <taxon>Eukaryota</taxon>
        <taxon>Fungi</taxon>
        <taxon>Dikarya</taxon>
        <taxon>Basidiomycota</taxon>
        <taxon>Agaricomycotina</taxon>
        <taxon>Agaricomycetes</taxon>
        <taxon>Hymenochaetales</taxon>
        <taxon>Rickenellaceae</taxon>
        <taxon>Rickenella</taxon>
    </lineage>
</organism>
<name>A0A4Y7PRI6_9AGAM</name>
<gene>
    <name evidence="1" type="ORF">BD410DRAFT_513172</name>
</gene>
<dbReference type="EMBL" id="ML170213">
    <property type="protein sequence ID" value="TDL18043.1"/>
    <property type="molecule type" value="Genomic_DNA"/>
</dbReference>
<keyword evidence="2" id="KW-1185">Reference proteome</keyword>
<sequence>MSIHHTNIRLEPQREGEVNNYYKSFPFLVASPDKEREAWDGYGLSLSPLGFGGRLVRVRNEVTLAEDVYHCQSASRPNFMDFRVACGTSSSASRIITAALIACTATNVNMSPYPRHWIILPWWIHYFDERRQRRSPL</sequence>
<evidence type="ECO:0000313" key="1">
    <source>
        <dbReference type="EMBL" id="TDL18043.1"/>
    </source>
</evidence>
<dbReference type="Proteomes" id="UP000294933">
    <property type="component" value="Unassembled WGS sequence"/>
</dbReference>
<reference evidence="1 2" key="1">
    <citation type="submission" date="2018-06" db="EMBL/GenBank/DDBJ databases">
        <title>A transcriptomic atlas of mushroom development highlights an independent origin of complex multicellularity.</title>
        <authorList>
            <consortium name="DOE Joint Genome Institute"/>
            <person name="Krizsan K."/>
            <person name="Almasi E."/>
            <person name="Merenyi Z."/>
            <person name="Sahu N."/>
            <person name="Viragh M."/>
            <person name="Koszo T."/>
            <person name="Mondo S."/>
            <person name="Kiss B."/>
            <person name="Balint B."/>
            <person name="Kues U."/>
            <person name="Barry K."/>
            <person name="Hegedus J.C."/>
            <person name="Henrissat B."/>
            <person name="Johnson J."/>
            <person name="Lipzen A."/>
            <person name="Ohm R."/>
            <person name="Nagy I."/>
            <person name="Pangilinan J."/>
            <person name="Yan J."/>
            <person name="Xiong Y."/>
            <person name="Grigoriev I.V."/>
            <person name="Hibbett D.S."/>
            <person name="Nagy L.G."/>
        </authorList>
    </citation>
    <scope>NUCLEOTIDE SEQUENCE [LARGE SCALE GENOMIC DNA]</scope>
    <source>
        <strain evidence="1 2">SZMC22713</strain>
    </source>
</reference>
<protein>
    <submittedName>
        <fullName evidence="1">Uncharacterized protein</fullName>
    </submittedName>
</protein>
<accession>A0A4Y7PRI6</accession>
<evidence type="ECO:0000313" key="2">
    <source>
        <dbReference type="Proteomes" id="UP000294933"/>
    </source>
</evidence>
<proteinExistence type="predicted"/>